<feature type="compositionally biased region" description="Low complexity" evidence="9">
    <location>
        <begin position="616"/>
        <end position="675"/>
    </location>
</feature>
<dbReference type="GO" id="GO:0000245">
    <property type="term" value="P:spliceosomal complex assembly"/>
    <property type="evidence" value="ECO:0007669"/>
    <property type="project" value="TreeGrafter"/>
</dbReference>
<dbReference type="Gene3D" id="3.30.200.20">
    <property type="entry name" value="Phosphorylase Kinase, domain 1"/>
    <property type="match status" value="1"/>
</dbReference>
<feature type="region of interest" description="Disordered" evidence="9">
    <location>
        <begin position="217"/>
        <end position="252"/>
    </location>
</feature>
<evidence type="ECO:0000256" key="1">
    <source>
        <dbReference type="ARBA" id="ARBA00012513"/>
    </source>
</evidence>
<dbReference type="GO" id="GO:0005634">
    <property type="term" value="C:nucleus"/>
    <property type="evidence" value="ECO:0007669"/>
    <property type="project" value="TreeGrafter"/>
</dbReference>
<evidence type="ECO:0000256" key="7">
    <source>
        <dbReference type="ARBA" id="ARBA00047899"/>
    </source>
</evidence>
<evidence type="ECO:0000256" key="3">
    <source>
        <dbReference type="ARBA" id="ARBA00022679"/>
    </source>
</evidence>
<evidence type="ECO:0000256" key="6">
    <source>
        <dbReference type="ARBA" id="ARBA00022840"/>
    </source>
</evidence>
<keyword evidence="12" id="KW-1185">Reference proteome</keyword>
<keyword evidence="4" id="KW-0547">Nucleotide-binding</keyword>
<dbReference type="OrthoDB" id="2649at2759"/>
<protein>
    <recommendedName>
        <fullName evidence="1">non-specific serine/threonine protein kinase</fullName>
        <ecNumber evidence="1">2.7.11.1</ecNumber>
    </recommendedName>
</protein>
<dbReference type="Proteomes" id="UP000037035">
    <property type="component" value="Unassembled WGS sequence"/>
</dbReference>
<dbReference type="InterPro" id="IPR008271">
    <property type="entry name" value="Ser/Thr_kinase_AS"/>
</dbReference>
<feature type="compositionally biased region" description="Polar residues" evidence="9">
    <location>
        <begin position="1"/>
        <end position="10"/>
    </location>
</feature>
<evidence type="ECO:0000256" key="2">
    <source>
        <dbReference type="ARBA" id="ARBA00022527"/>
    </source>
</evidence>
<feature type="domain" description="Protein kinase" evidence="10">
    <location>
        <begin position="56"/>
        <end position="570"/>
    </location>
</feature>
<feature type="region of interest" description="Disordered" evidence="9">
    <location>
        <begin position="267"/>
        <end position="392"/>
    </location>
</feature>
<feature type="region of interest" description="Disordered" evidence="9">
    <location>
        <begin position="1"/>
        <end position="25"/>
    </location>
</feature>
<feature type="compositionally biased region" description="Polar residues" evidence="9">
    <location>
        <begin position="676"/>
        <end position="705"/>
    </location>
</feature>
<dbReference type="GO" id="GO:0050684">
    <property type="term" value="P:regulation of mRNA processing"/>
    <property type="evidence" value="ECO:0007669"/>
    <property type="project" value="TreeGrafter"/>
</dbReference>
<evidence type="ECO:0000256" key="5">
    <source>
        <dbReference type="ARBA" id="ARBA00022777"/>
    </source>
</evidence>
<dbReference type="FunFam" id="1.10.510.10:FF:000541">
    <property type="entry name" value="CMGC/SRPK protein kinase"/>
    <property type="match status" value="1"/>
</dbReference>
<dbReference type="SUPFAM" id="SSF56112">
    <property type="entry name" value="Protein kinase-like (PK-like)"/>
    <property type="match status" value="1"/>
</dbReference>
<proteinExistence type="predicted"/>
<dbReference type="SMART" id="SM00220">
    <property type="entry name" value="S_TKc"/>
    <property type="match status" value="1"/>
</dbReference>
<accession>A0A0L6VEY0</accession>
<evidence type="ECO:0000256" key="9">
    <source>
        <dbReference type="SAM" id="MobiDB-lite"/>
    </source>
</evidence>
<keyword evidence="2" id="KW-0723">Serine/threonine-protein kinase</keyword>
<dbReference type="AlphaFoldDB" id="A0A0L6VEY0"/>
<dbReference type="InterPro" id="IPR011009">
    <property type="entry name" value="Kinase-like_dom_sf"/>
</dbReference>
<comment type="caution">
    <text evidence="11">The sequence shown here is derived from an EMBL/GenBank/DDBJ whole genome shotgun (WGS) entry which is preliminary data.</text>
</comment>
<organism evidence="11 12">
    <name type="scientific">Puccinia sorghi</name>
    <dbReference type="NCBI Taxonomy" id="27349"/>
    <lineage>
        <taxon>Eukaryota</taxon>
        <taxon>Fungi</taxon>
        <taxon>Dikarya</taxon>
        <taxon>Basidiomycota</taxon>
        <taxon>Pucciniomycotina</taxon>
        <taxon>Pucciniomycetes</taxon>
        <taxon>Pucciniales</taxon>
        <taxon>Pucciniaceae</taxon>
        <taxon>Puccinia</taxon>
    </lineage>
</organism>
<dbReference type="GO" id="GO:0005737">
    <property type="term" value="C:cytoplasm"/>
    <property type="evidence" value="ECO:0007669"/>
    <property type="project" value="TreeGrafter"/>
</dbReference>
<comment type="catalytic activity">
    <reaction evidence="8">
        <text>L-seryl-[protein] + ATP = O-phospho-L-seryl-[protein] + ADP + H(+)</text>
        <dbReference type="Rhea" id="RHEA:17989"/>
        <dbReference type="Rhea" id="RHEA-COMP:9863"/>
        <dbReference type="Rhea" id="RHEA-COMP:11604"/>
        <dbReference type="ChEBI" id="CHEBI:15378"/>
        <dbReference type="ChEBI" id="CHEBI:29999"/>
        <dbReference type="ChEBI" id="CHEBI:30616"/>
        <dbReference type="ChEBI" id="CHEBI:83421"/>
        <dbReference type="ChEBI" id="CHEBI:456216"/>
        <dbReference type="EC" id="2.7.11.1"/>
    </reaction>
</comment>
<feature type="compositionally biased region" description="Basic and acidic residues" evidence="9">
    <location>
        <begin position="590"/>
        <end position="608"/>
    </location>
</feature>
<keyword evidence="3" id="KW-0808">Transferase</keyword>
<feature type="region of interest" description="Disordered" evidence="9">
    <location>
        <begin position="590"/>
        <end position="705"/>
    </location>
</feature>
<dbReference type="InterPro" id="IPR000719">
    <property type="entry name" value="Prot_kinase_dom"/>
</dbReference>
<feature type="compositionally biased region" description="Polar residues" evidence="9">
    <location>
        <begin position="237"/>
        <end position="251"/>
    </location>
</feature>
<dbReference type="PANTHER" id="PTHR47634:SF9">
    <property type="entry name" value="PROTEIN KINASE DOMAIN-CONTAINING PROTEIN-RELATED"/>
    <property type="match status" value="1"/>
</dbReference>
<evidence type="ECO:0000256" key="4">
    <source>
        <dbReference type="ARBA" id="ARBA00022741"/>
    </source>
</evidence>
<evidence type="ECO:0000313" key="11">
    <source>
        <dbReference type="EMBL" id="KNZ59284.1"/>
    </source>
</evidence>
<feature type="compositionally biased region" description="Low complexity" evidence="9">
    <location>
        <begin position="347"/>
        <end position="366"/>
    </location>
</feature>
<dbReference type="GO" id="GO:0004674">
    <property type="term" value="F:protein serine/threonine kinase activity"/>
    <property type="evidence" value="ECO:0007669"/>
    <property type="project" value="UniProtKB-KW"/>
</dbReference>
<dbReference type="Gene3D" id="1.10.510.10">
    <property type="entry name" value="Transferase(Phosphotransferase) domain 1"/>
    <property type="match status" value="1"/>
</dbReference>
<dbReference type="EC" id="2.7.11.1" evidence="1"/>
<evidence type="ECO:0000256" key="8">
    <source>
        <dbReference type="ARBA" id="ARBA00048679"/>
    </source>
</evidence>
<comment type="catalytic activity">
    <reaction evidence="7">
        <text>L-threonyl-[protein] + ATP = O-phospho-L-threonyl-[protein] + ADP + H(+)</text>
        <dbReference type="Rhea" id="RHEA:46608"/>
        <dbReference type="Rhea" id="RHEA-COMP:11060"/>
        <dbReference type="Rhea" id="RHEA-COMP:11605"/>
        <dbReference type="ChEBI" id="CHEBI:15378"/>
        <dbReference type="ChEBI" id="CHEBI:30013"/>
        <dbReference type="ChEBI" id="CHEBI:30616"/>
        <dbReference type="ChEBI" id="CHEBI:61977"/>
        <dbReference type="ChEBI" id="CHEBI:456216"/>
        <dbReference type="EC" id="2.7.11.1"/>
    </reaction>
</comment>
<feature type="compositionally biased region" description="Polar residues" evidence="9">
    <location>
        <begin position="272"/>
        <end position="285"/>
    </location>
</feature>
<dbReference type="VEuPathDB" id="FungiDB:VP01_1768g2"/>
<dbReference type="PROSITE" id="PS00108">
    <property type="entry name" value="PROTEIN_KINASE_ST"/>
    <property type="match status" value="1"/>
</dbReference>
<dbReference type="STRING" id="27349.A0A0L6VEY0"/>
<name>A0A0L6VEY0_9BASI</name>
<dbReference type="Pfam" id="PF00069">
    <property type="entry name" value="Pkinase"/>
    <property type="match status" value="2"/>
</dbReference>
<dbReference type="InterPro" id="IPR051334">
    <property type="entry name" value="SRPK"/>
</dbReference>
<evidence type="ECO:0000259" key="10">
    <source>
        <dbReference type="PROSITE" id="PS50011"/>
    </source>
</evidence>
<keyword evidence="6" id="KW-0067">ATP-binding</keyword>
<dbReference type="FunFam" id="1.10.510.10:FF:000409">
    <property type="entry name" value="CMGC/SRPK protein kinase"/>
    <property type="match status" value="1"/>
</dbReference>
<evidence type="ECO:0000313" key="12">
    <source>
        <dbReference type="Proteomes" id="UP000037035"/>
    </source>
</evidence>
<gene>
    <name evidence="11" type="ORF">VP01_1768g2</name>
</gene>
<dbReference type="EMBL" id="LAVV01006579">
    <property type="protein sequence ID" value="KNZ59284.1"/>
    <property type="molecule type" value="Genomic_DNA"/>
</dbReference>
<dbReference type="GO" id="GO:0005524">
    <property type="term" value="F:ATP binding"/>
    <property type="evidence" value="ECO:0007669"/>
    <property type="project" value="UniProtKB-KW"/>
</dbReference>
<dbReference type="PROSITE" id="PS50011">
    <property type="entry name" value="PROTEIN_KINASE_DOM"/>
    <property type="match status" value="1"/>
</dbReference>
<sequence>MASSATTPHPTGSPGGAASDASYESVLTDEEEKPCDYDKGGYHPVTIGETFCDGRYLIVRKLGWGHFSTVCLNRHVALKVVKSAHHYTETAEDEIRLLQRVVTASPNHPGHRHVVSLLDSFRHRGPNGSHVCMVFEVLGENLLGLIKRYQYRGVPEHIVRQISKQVLLGLDYLHRECGIIHTDLKPENVLICIEDVESVVRAELETCPAAVPTKLVGVPPSQGRGGAQTPRNGIFITGSQPLPSPSGSFGTSPVIEKLAFQMSKISEGKSNDPASGDTNSKPASNDNKHPSPFPKINPDSSSAHRPGPSLLSQTAPNPHKPNGIVPDESRSDLPNPEPCPHDYANLSQTPANQSPTSSSPAPTSRTGGADCARPAGETADLNPLPPEAPYDPRSLERITVKIADLGNASWTHNHFTDDIQTRQYRSPEAILGSKWGTPVDIWSASCMIFELLTGDYLFNPDAVAKRYTKDDDHIAQIIELVGPFPLPVALSGKFSYEIFNRKVTEDGKMTTGELRHIQKLKHWPLEAVLKEKYCLDKQAAIDLTSFLEPMLHVVPEKRATAERMLKHPWLEGVVVLGELEVAAVSERKKTLELSKGVSEKKPNEESGREPPANPKSSSSPELSRASSVSTTPRTSIGGSSSSKLKLTGSAGAGPAKGIPGKAPAVVAVSTADSATRNVDGSQARRSVSGSQSRLKAGSPTTVLVG</sequence>
<keyword evidence="5 11" id="KW-0418">Kinase</keyword>
<dbReference type="PANTHER" id="PTHR47634">
    <property type="entry name" value="PROTEIN KINASE DOMAIN-CONTAINING PROTEIN-RELATED"/>
    <property type="match status" value="1"/>
</dbReference>
<reference evidence="11 12" key="1">
    <citation type="submission" date="2015-08" db="EMBL/GenBank/DDBJ databases">
        <title>Next Generation Sequencing and Analysis of the Genome of Puccinia sorghi L Schw, the Causal Agent of Maize Common Rust.</title>
        <authorList>
            <person name="Rochi L."/>
            <person name="Burguener G."/>
            <person name="Darino M."/>
            <person name="Turjanski A."/>
            <person name="Kreff E."/>
            <person name="Dieguez M.J."/>
            <person name="Sacco F."/>
        </authorList>
    </citation>
    <scope>NUCLEOTIDE SEQUENCE [LARGE SCALE GENOMIC DNA]</scope>
    <source>
        <strain evidence="11 12">RO10H11247</strain>
    </source>
</reference>